<protein>
    <submittedName>
        <fullName evidence="2">Uncharacterized protein</fullName>
    </submittedName>
</protein>
<feature type="region of interest" description="Disordered" evidence="1">
    <location>
        <begin position="33"/>
        <end position="52"/>
    </location>
</feature>
<dbReference type="AlphaFoldDB" id="A0A6B3SRL8"/>
<comment type="caution">
    <text evidence="2">The sequence shown here is derived from an EMBL/GenBank/DDBJ whole genome shotgun (WGS) entry which is preliminary data.</text>
</comment>
<gene>
    <name evidence="2" type="ORF">G3574_20255</name>
</gene>
<dbReference type="RefSeq" id="WP_163967262.1">
    <property type="nucleotide sequence ID" value="NZ_JAAIVB010000069.1"/>
</dbReference>
<organism evidence="2 3">
    <name type="scientific">Noviherbaspirillum galbum</name>
    <dbReference type="NCBI Taxonomy" id="2709383"/>
    <lineage>
        <taxon>Bacteria</taxon>
        <taxon>Pseudomonadati</taxon>
        <taxon>Pseudomonadota</taxon>
        <taxon>Betaproteobacteria</taxon>
        <taxon>Burkholderiales</taxon>
        <taxon>Oxalobacteraceae</taxon>
        <taxon>Noviherbaspirillum</taxon>
    </lineage>
</organism>
<dbReference type="Proteomes" id="UP000482155">
    <property type="component" value="Unassembled WGS sequence"/>
</dbReference>
<keyword evidence="3" id="KW-1185">Reference proteome</keyword>
<proteinExistence type="predicted"/>
<dbReference type="EMBL" id="JAAIVB010000069">
    <property type="protein sequence ID" value="NEX63417.1"/>
    <property type="molecule type" value="Genomic_DNA"/>
</dbReference>
<accession>A0A6B3SRL8</accession>
<reference evidence="2 3" key="1">
    <citation type="submission" date="2020-02" db="EMBL/GenBank/DDBJ databases">
        <authorList>
            <person name="Kim M.K."/>
        </authorList>
    </citation>
    <scope>NUCLEOTIDE SEQUENCE [LARGE SCALE GENOMIC DNA]</scope>
    <source>
        <strain evidence="2 3">17J57-3</strain>
    </source>
</reference>
<evidence type="ECO:0000313" key="3">
    <source>
        <dbReference type="Proteomes" id="UP000482155"/>
    </source>
</evidence>
<name>A0A6B3SRL8_9BURK</name>
<evidence type="ECO:0000256" key="1">
    <source>
        <dbReference type="SAM" id="MobiDB-lite"/>
    </source>
</evidence>
<sequence length="52" mass="5664">MITNCSLAVFFTKEYVARPQVQQPANVVALFQPQPPATGTAPHRPGQKVLSQ</sequence>
<evidence type="ECO:0000313" key="2">
    <source>
        <dbReference type="EMBL" id="NEX63417.1"/>
    </source>
</evidence>